<feature type="region of interest" description="Disordered" evidence="5">
    <location>
        <begin position="65"/>
        <end position="87"/>
    </location>
</feature>
<dbReference type="PROSITE" id="PS00657">
    <property type="entry name" value="FORK_HEAD_1"/>
    <property type="match status" value="1"/>
</dbReference>
<organism evidence="7 8">
    <name type="scientific">Ancylostoma ceylanicum</name>
    <dbReference type="NCBI Taxonomy" id="53326"/>
    <lineage>
        <taxon>Eukaryota</taxon>
        <taxon>Metazoa</taxon>
        <taxon>Ecdysozoa</taxon>
        <taxon>Nematoda</taxon>
        <taxon>Chromadorea</taxon>
        <taxon>Rhabditida</taxon>
        <taxon>Rhabditina</taxon>
        <taxon>Rhabditomorpha</taxon>
        <taxon>Strongyloidea</taxon>
        <taxon>Ancylostomatidae</taxon>
        <taxon>Ancylostomatinae</taxon>
        <taxon>Ancylostoma</taxon>
    </lineage>
</organism>
<comment type="subcellular location">
    <subcellularLocation>
        <location evidence="1 4">Nucleus</location>
    </subcellularLocation>
</comment>
<feature type="compositionally biased region" description="Basic residues" evidence="5">
    <location>
        <begin position="76"/>
        <end position="85"/>
    </location>
</feature>
<reference evidence="8" key="1">
    <citation type="journal article" date="2015" name="Nat. Genet.">
        <title>The genome and transcriptome of the zoonotic hookworm Ancylostoma ceylanicum identify infection-specific gene families.</title>
        <authorList>
            <person name="Schwarz E.M."/>
            <person name="Hu Y."/>
            <person name="Antoshechkin I."/>
            <person name="Miller M.M."/>
            <person name="Sternberg P.W."/>
            <person name="Aroian R.V."/>
        </authorList>
    </citation>
    <scope>NUCLEOTIDE SEQUENCE</scope>
    <source>
        <strain evidence="8">HY135</strain>
    </source>
</reference>
<keyword evidence="8" id="KW-1185">Reference proteome</keyword>
<accession>A0A016VBM9</accession>
<name>A0A016VBM9_9BILA</name>
<dbReference type="Gene3D" id="1.10.10.10">
    <property type="entry name" value="Winged helix-like DNA-binding domain superfamily/Winged helix DNA-binding domain"/>
    <property type="match status" value="1"/>
</dbReference>
<dbReference type="PRINTS" id="PR00053">
    <property type="entry name" value="FORKHEAD"/>
</dbReference>
<evidence type="ECO:0000256" key="1">
    <source>
        <dbReference type="ARBA" id="ARBA00004123"/>
    </source>
</evidence>
<keyword evidence="3 4" id="KW-0539">Nucleus</keyword>
<dbReference type="GO" id="GO:0009887">
    <property type="term" value="P:animal organ morphogenesis"/>
    <property type="evidence" value="ECO:0007669"/>
    <property type="project" value="TreeGrafter"/>
</dbReference>
<dbReference type="EMBL" id="JARK01001350">
    <property type="protein sequence ID" value="EYC24447.1"/>
    <property type="molecule type" value="Genomic_DNA"/>
</dbReference>
<dbReference type="InterPro" id="IPR036388">
    <property type="entry name" value="WH-like_DNA-bd_sf"/>
</dbReference>
<evidence type="ECO:0000256" key="5">
    <source>
        <dbReference type="SAM" id="MobiDB-lite"/>
    </source>
</evidence>
<dbReference type="STRING" id="53326.A0A016VBM9"/>
<protein>
    <recommendedName>
        <fullName evidence="6">Fork-head domain-containing protein</fullName>
    </recommendedName>
</protein>
<sequence length="348" mass="39808">MMRCAWCDEVKYVVTSSATEVSGNRDWMRSSATDFPSDLHGVNFYSASFPSLACSLEPLAVKNEETEEEEITSSNKKSRKNRTKRQEKPPYSYIALIAMAIQKRPDKRATLAEIYTFLQEHFDFFRGEYVGWRNSIRHNLSLNDCFVKLPKEAGERGRKGHKWTISDNCEFLLEEGAFRRRPRGYKARKRPMYGQFTQFEYPQPIPEYAMEKTVMDPMTAGTSTGEPLGFLKRRTVPPALAQSRPHSHSPASTRTVPPALAQSRPHSHMPPIAATAPPMVYPGYLPGCQQLTPWTQQYDHAWYGYGAQDTVSPNYFYQPEMVHYEEWPQIPYPTSDPGYPANVSVPEN</sequence>
<dbReference type="GO" id="GO:0005634">
    <property type="term" value="C:nucleus"/>
    <property type="evidence" value="ECO:0007669"/>
    <property type="project" value="UniProtKB-SubCell"/>
</dbReference>
<dbReference type="PROSITE" id="PS50039">
    <property type="entry name" value="FORK_HEAD_3"/>
    <property type="match status" value="1"/>
</dbReference>
<dbReference type="GO" id="GO:0000978">
    <property type="term" value="F:RNA polymerase II cis-regulatory region sequence-specific DNA binding"/>
    <property type="evidence" value="ECO:0007669"/>
    <property type="project" value="TreeGrafter"/>
</dbReference>
<feature type="region of interest" description="Disordered" evidence="5">
    <location>
        <begin position="239"/>
        <end position="268"/>
    </location>
</feature>
<proteinExistence type="predicted"/>
<evidence type="ECO:0000256" key="3">
    <source>
        <dbReference type="ARBA" id="ARBA00023242"/>
    </source>
</evidence>
<dbReference type="SMART" id="SM00339">
    <property type="entry name" value="FH"/>
    <property type="match status" value="1"/>
</dbReference>
<evidence type="ECO:0000256" key="2">
    <source>
        <dbReference type="ARBA" id="ARBA00023125"/>
    </source>
</evidence>
<dbReference type="GO" id="GO:0001710">
    <property type="term" value="P:mesodermal cell fate commitment"/>
    <property type="evidence" value="ECO:0007669"/>
    <property type="project" value="UniProtKB-ARBA"/>
</dbReference>
<dbReference type="PANTHER" id="PTHR46262:SF2">
    <property type="entry name" value="FORKHEAD BOX PROTEIN BINIOU"/>
    <property type="match status" value="1"/>
</dbReference>
<evidence type="ECO:0000313" key="7">
    <source>
        <dbReference type="EMBL" id="EYC24447.1"/>
    </source>
</evidence>
<dbReference type="InterPro" id="IPR051770">
    <property type="entry name" value="Forkhead_box_regulator"/>
</dbReference>
<dbReference type="PROSITE" id="PS00658">
    <property type="entry name" value="FORK_HEAD_2"/>
    <property type="match status" value="1"/>
</dbReference>
<dbReference type="GO" id="GO:0000981">
    <property type="term" value="F:DNA-binding transcription factor activity, RNA polymerase II-specific"/>
    <property type="evidence" value="ECO:0007669"/>
    <property type="project" value="TreeGrafter"/>
</dbReference>
<dbReference type="SUPFAM" id="SSF46785">
    <property type="entry name" value="Winged helix' DNA-binding domain"/>
    <property type="match status" value="1"/>
</dbReference>
<dbReference type="InterPro" id="IPR036390">
    <property type="entry name" value="WH_DNA-bd_sf"/>
</dbReference>
<keyword evidence="2 4" id="KW-0238">DNA-binding</keyword>
<feature type="DNA-binding region" description="Fork-head" evidence="4">
    <location>
        <begin position="88"/>
        <end position="183"/>
    </location>
</feature>
<dbReference type="PANTHER" id="PTHR46262">
    <property type="entry name" value="FORKHEAD BOX PROTEIN BINIOU"/>
    <property type="match status" value="1"/>
</dbReference>
<dbReference type="InterPro" id="IPR001766">
    <property type="entry name" value="Fork_head_dom"/>
</dbReference>
<evidence type="ECO:0000313" key="8">
    <source>
        <dbReference type="Proteomes" id="UP000024635"/>
    </source>
</evidence>
<dbReference type="InterPro" id="IPR018122">
    <property type="entry name" value="TF_fork_head_CS_1"/>
</dbReference>
<dbReference type="Proteomes" id="UP000024635">
    <property type="component" value="Unassembled WGS sequence"/>
</dbReference>
<dbReference type="AlphaFoldDB" id="A0A016VBM9"/>
<evidence type="ECO:0000256" key="4">
    <source>
        <dbReference type="PROSITE-ProRule" id="PRU00089"/>
    </source>
</evidence>
<dbReference type="Pfam" id="PF00250">
    <property type="entry name" value="Forkhead"/>
    <property type="match status" value="1"/>
</dbReference>
<feature type="domain" description="Fork-head" evidence="6">
    <location>
        <begin position="88"/>
        <end position="183"/>
    </location>
</feature>
<evidence type="ECO:0000259" key="6">
    <source>
        <dbReference type="PROSITE" id="PS50039"/>
    </source>
</evidence>
<dbReference type="OrthoDB" id="5402974at2759"/>
<dbReference type="InterPro" id="IPR030456">
    <property type="entry name" value="TF_fork_head_CS_2"/>
</dbReference>
<dbReference type="FunFam" id="1.10.10.10:FF:000071">
    <property type="entry name" value="Forkhead box F1"/>
    <property type="match status" value="1"/>
</dbReference>
<gene>
    <name evidence="7" type="primary">Acey_s0014.g2507</name>
    <name evidence="7" type="synonym">Acey-let-381</name>
    <name evidence="7" type="ORF">Y032_0014g2507</name>
</gene>
<comment type="caution">
    <text evidence="7">The sequence shown here is derived from an EMBL/GenBank/DDBJ whole genome shotgun (WGS) entry which is preliminary data.</text>
</comment>